<dbReference type="InterPro" id="IPR024728">
    <property type="entry name" value="PolY_HhH_motif"/>
</dbReference>
<dbReference type="CDD" id="cd03586">
    <property type="entry name" value="PolY_Pol_IV_kappa"/>
    <property type="match status" value="1"/>
</dbReference>
<dbReference type="InterPro" id="IPR017961">
    <property type="entry name" value="DNA_pol_Y-fam_little_finger"/>
</dbReference>
<dbReference type="FunCoup" id="A0A317XW85">
    <property type="interactions" value="172"/>
</dbReference>
<feature type="region of interest" description="Disordered" evidence="15">
    <location>
        <begin position="510"/>
        <end position="542"/>
    </location>
</feature>
<dbReference type="FunFam" id="3.40.1170.60:FF:000014">
    <property type="entry name" value="Related to DNA polymerase kappa"/>
    <property type="match status" value="1"/>
</dbReference>
<dbReference type="FunFam" id="3.30.1490.100:FF:000004">
    <property type="entry name" value="DNA polymerase IV"/>
    <property type="match status" value="1"/>
</dbReference>
<evidence type="ECO:0000256" key="11">
    <source>
        <dbReference type="ARBA" id="ARBA00022842"/>
    </source>
</evidence>
<dbReference type="GO" id="GO:0070987">
    <property type="term" value="P:error-free translesion synthesis"/>
    <property type="evidence" value="ECO:0007669"/>
    <property type="project" value="UniProtKB-ARBA"/>
</dbReference>
<comment type="catalytic activity">
    <reaction evidence="14">
        <text>DNA(n) + a 2'-deoxyribonucleoside 5'-triphosphate = DNA(n+1) + diphosphate</text>
        <dbReference type="Rhea" id="RHEA:22508"/>
        <dbReference type="Rhea" id="RHEA-COMP:17339"/>
        <dbReference type="Rhea" id="RHEA-COMP:17340"/>
        <dbReference type="ChEBI" id="CHEBI:33019"/>
        <dbReference type="ChEBI" id="CHEBI:61560"/>
        <dbReference type="ChEBI" id="CHEBI:173112"/>
        <dbReference type="EC" id="2.7.7.7"/>
    </reaction>
</comment>
<dbReference type="OrthoDB" id="1747274at2759"/>
<comment type="similarity">
    <text evidence="1">Belongs to the DNA polymerase type-Y family.</text>
</comment>
<evidence type="ECO:0000256" key="6">
    <source>
        <dbReference type="ARBA" id="ARBA00022705"/>
    </source>
</evidence>
<feature type="region of interest" description="Disordered" evidence="15">
    <location>
        <begin position="656"/>
        <end position="704"/>
    </location>
</feature>
<keyword evidence="5" id="KW-0548">Nucleotidyltransferase</keyword>
<keyword evidence="10" id="KW-0862">Zinc</keyword>
<dbReference type="SMART" id="SM00734">
    <property type="entry name" value="ZnF_Rad18"/>
    <property type="match status" value="1"/>
</dbReference>
<evidence type="ECO:0000256" key="7">
    <source>
        <dbReference type="ARBA" id="ARBA00022723"/>
    </source>
</evidence>
<gene>
    <name evidence="17" type="ORF">BCV70DRAFT_156779</name>
</gene>
<dbReference type="GO" id="GO:0006260">
    <property type="term" value="P:DNA replication"/>
    <property type="evidence" value="ECO:0007669"/>
    <property type="project" value="UniProtKB-KW"/>
</dbReference>
<evidence type="ECO:0000256" key="1">
    <source>
        <dbReference type="ARBA" id="ARBA00010945"/>
    </source>
</evidence>
<dbReference type="SUPFAM" id="SSF56672">
    <property type="entry name" value="DNA/RNA polymerases"/>
    <property type="match status" value="1"/>
</dbReference>
<keyword evidence="12" id="KW-0239">DNA-directed DNA polymerase</keyword>
<name>A0A317XW85_9BASI</name>
<evidence type="ECO:0000259" key="16">
    <source>
        <dbReference type="PROSITE" id="PS50173"/>
    </source>
</evidence>
<dbReference type="Pfam" id="PF11798">
    <property type="entry name" value="IMS_HHH"/>
    <property type="match status" value="1"/>
</dbReference>
<dbReference type="InterPro" id="IPR022880">
    <property type="entry name" value="DNApol_IV"/>
</dbReference>
<evidence type="ECO:0000256" key="14">
    <source>
        <dbReference type="ARBA" id="ARBA00049244"/>
    </source>
</evidence>
<dbReference type="SUPFAM" id="SSF100879">
    <property type="entry name" value="Lesion bypass DNA polymerase (Y-family), little finger domain"/>
    <property type="match status" value="1"/>
</dbReference>
<dbReference type="Proteomes" id="UP000246740">
    <property type="component" value="Unassembled WGS sequence"/>
</dbReference>
<dbReference type="InterPro" id="IPR050116">
    <property type="entry name" value="DNA_polymerase-Y"/>
</dbReference>
<evidence type="ECO:0000313" key="18">
    <source>
        <dbReference type="Proteomes" id="UP000246740"/>
    </source>
</evidence>
<dbReference type="GO" id="GO:0006281">
    <property type="term" value="P:DNA repair"/>
    <property type="evidence" value="ECO:0007669"/>
    <property type="project" value="UniProtKB-KW"/>
</dbReference>
<evidence type="ECO:0000256" key="2">
    <source>
        <dbReference type="ARBA" id="ARBA00012417"/>
    </source>
</evidence>
<evidence type="ECO:0000256" key="10">
    <source>
        <dbReference type="ARBA" id="ARBA00022833"/>
    </source>
</evidence>
<dbReference type="FunFam" id="1.10.150.810:FF:000001">
    <property type="entry name" value="DNA polymerase kappa"/>
    <property type="match status" value="1"/>
</dbReference>
<dbReference type="GO" id="GO:0003684">
    <property type="term" value="F:damaged DNA binding"/>
    <property type="evidence" value="ECO:0007669"/>
    <property type="project" value="InterPro"/>
</dbReference>
<proteinExistence type="inferred from homology"/>
<keyword evidence="9" id="KW-0863">Zinc-finger</keyword>
<dbReference type="Pfam" id="PF11799">
    <property type="entry name" value="IMS_C"/>
    <property type="match status" value="1"/>
</dbReference>
<dbReference type="EMBL" id="KZ819189">
    <property type="protein sequence ID" value="PWZ02093.1"/>
    <property type="molecule type" value="Genomic_DNA"/>
</dbReference>
<feature type="compositionally biased region" description="Basic and acidic residues" evidence="15">
    <location>
        <begin position="1"/>
        <end position="19"/>
    </location>
</feature>
<dbReference type="Gene3D" id="1.10.150.810">
    <property type="match status" value="2"/>
</dbReference>
<keyword evidence="11" id="KW-0460">Magnesium</keyword>
<dbReference type="EC" id="2.7.7.7" evidence="2"/>
<dbReference type="InterPro" id="IPR006642">
    <property type="entry name" value="Rad18_UBZ4"/>
</dbReference>
<evidence type="ECO:0000256" key="13">
    <source>
        <dbReference type="ARBA" id="ARBA00023204"/>
    </source>
</evidence>
<evidence type="ECO:0000256" key="5">
    <source>
        <dbReference type="ARBA" id="ARBA00022695"/>
    </source>
</evidence>
<protein>
    <recommendedName>
        <fullName evidence="3">DNA polymerase kappa</fullName>
        <ecNumber evidence="2">2.7.7.7</ecNumber>
    </recommendedName>
</protein>
<dbReference type="InterPro" id="IPR043128">
    <property type="entry name" value="Rev_trsase/Diguanyl_cyclase"/>
</dbReference>
<dbReference type="InterPro" id="IPR003903">
    <property type="entry name" value="UIM_dom"/>
</dbReference>
<dbReference type="STRING" id="1882483.A0A317XW85"/>
<dbReference type="PANTHER" id="PTHR11076">
    <property type="entry name" value="DNA REPAIR POLYMERASE UMUC / TRANSFERASE FAMILY MEMBER"/>
    <property type="match status" value="1"/>
</dbReference>
<dbReference type="AlphaFoldDB" id="A0A317XW85"/>
<dbReference type="InParanoid" id="A0A317XW85"/>
<evidence type="ECO:0000256" key="15">
    <source>
        <dbReference type="SAM" id="MobiDB-lite"/>
    </source>
</evidence>
<dbReference type="PROSITE" id="PS50330">
    <property type="entry name" value="UIM"/>
    <property type="match status" value="1"/>
</dbReference>
<feature type="compositionally biased region" description="Basic and acidic residues" evidence="15">
    <location>
        <begin position="610"/>
        <end position="621"/>
    </location>
</feature>
<feature type="domain" description="UmuC" evidence="16">
    <location>
        <begin position="157"/>
        <end position="337"/>
    </location>
</feature>
<feature type="compositionally biased region" description="Low complexity" evidence="15">
    <location>
        <begin position="21"/>
        <end position="36"/>
    </location>
</feature>
<organism evidence="17 18">
    <name type="scientific">Testicularia cyperi</name>
    <dbReference type="NCBI Taxonomy" id="1882483"/>
    <lineage>
        <taxon>Eukaryota</taxon>
        <taxon>Fungi</taxon>
        <taxon>Dikarya</taxon>
        <taxon>Basidiomycota</taxon>
        <taxon>Ustilaginomycotina</taxon>
        <taxon>Ustilaginomycetes</taxon>
        <taxon>Ustilaginales</taxon>
        <taxon>Anthracoideaceae</taxon>
        <taxon>Testicularia</taxon>
    </lineage>
</organism>
<keyword evidence="8" id="KW-0227">DNA damage</keyword>
<keyword evidence="6" id="KW-0235">DNA replication</keyword>
<feature type="region of interest" description="Disordered" evidence="15">
    <location>
        <begin position="556"/>
        <end position="628"/>
    </location>
</feature>
<dbReference type="Gene3D" id="3.30.160.60">
    <property type="entry name" value="Classic Zinc Finger"/>
    <property type="match status" value="1"/>
</dbReference>
<keyword evidence="18" id="KW-1185">Reference proteome</keyword>
<keyword evidence="13" id="KW-0234">DNA repair</keyword>
<dbReference type="Gene3D" id="3.30.70.270">
    <property type="match status" value="1"/>
</dbReference>
<evidence type="ECO:0000256" key="3">
    <source>
        <dbReference type="ARBA" id="ARBA00016178"/>
    </source>
</evidence>
<evidence type="ECO:0000256" key="8">
    <source>
        <dbReference type="ARBA" id="ARBA00022763"/>
    </source>
</evidence>
<dbReference type="InterPro" id="IPR001126">
    <property type="entry name" value="UmuC"/>
</dbReference>
<dbReference type="InterPro" id="IPR043502">
    <property type="entry name" value="DNA/RNA_pol_sf"/>
</dbReference>
<accession>A0A317XW85</accession>
<dbReference type="GO" id="GO:0003887">
    <property type="term" value="F:DNA-directed DNA polymerase activity"/>
    <property type="evidence" value="ECO:0007669"/>
    <property type="project" value="UniProtKB-KW"/>
</dbReference>
<dbReference type="PROSITE" id="PS50173">
    <property type="entry name" value="UMUC"/>
    <property type="match status" value="1"/>
</dbReference>
<feature type="compositionally biased region" description="Low complexity" evidence="15">
    <location>
        <begin position="659"/>
        <end position="688"/>
    </location>
</feature>
<evidence type="ECO:0000256" key="12">
    <source>
        <dbReference type="ARBA" id="ARBA00022932"/>
    </source>
</evidence>
<dbReference type="FunFam" id="1.10.150.810:FF:000003">
    <property type="entry name" value="DNA polymerase kappa subunit"/>
    <property type="match status" value="1"/>
</dbReference>
<dbReference type="GO" id="GO:0042276">
    <property type="term" value="P:error-prone translesion synthesis"/>
    <property type="evidence" value="ECO:0007669"/>
    <property type="project" value="TreeGrafter"/>
</dbReference>
<sequence length="704" mass="77680">MNFFRDRDANGDAFDDPRNDPTAAAVSSTSTSPSTSPRKRQKIELTASSSRAGSDQDAALESLRKRMAGPSSAKAGLAKDQDEINRIIYEVSKGSKFFENERKKDAQTTERIHALLARRDEKLRQTPPGSADWLVIERRIEDMATKLENARDLTRTILHTDIDMFYAAVELARDPSLKGKCFGVGSGVLVTASYEARRGYGVRSGMATFVAKALCPHLIVVKNDMASYVEASHKVMAVLEQYDENLAKASLDEAYLDITDYVEQDGRTIEEVVAQLRAQVKEQTHLTVSVGIAPNTMLAKISSDRNKPDGQYRVMPDRKTIVDFMRDLPCRKIPGIGRVNERILESLGVTTCGEIWNKRVELWLALDGKIDWLLKAHLGLGNTVVEPGKREERKSVGREHTFSPTSDTQMLFDLLRESATRVQQDLERLDFRAKTITLVAKRDTFQRFSRAKTSTRPLYKAEDLFEITSNLLKQEIEREGQLCLRLIGVRTTHLVDLRSAAAGEERLRKMFQTPSHPADVNSGGLRPQRRKTAQELHEEEERQLALAIRESLEGAQNPFDPVQDLSQDDPPNVDAAASPLFSSMSRVGSENGAKGADSAPPLPPITKQNVAKDPDTGRNGEDSSDAQCPICDQTIRGTNEQLNQHIDACLNGSLIKHPSSSSSSSSSALSVTSASAIKSAKTGASSSTSRKKGPLDGFVRRSKS</sequence>
<dbReference type="GO" id="GO:0005634">
    <property type="term" value="C:nucleus"/>
    <property type="evidence" value="ECO:0007669"/>
    <property type="project" value="TreeGrafter"/>
</dbReference>
<keyword evidence="7" id="KW-0479">Metal-binding</keyword>
<dbReference type="Gene3D" id="3.30.1490.100">
    <property type="entry name" value="DNA polymerase, Y-family, little finger domain"/>
    <property type="match status" value="1"/>
</dbReference>
<evidence type="ECO:0000256" key="9">
    <source>
        <dbReference type="ARBA" id="ARBA00022771"/>
    </source>
</evidence>
<reference evidence="17 18" key="1">
    <citation type="journal article" date="2018" name="Mol. Biol. Evol.">
        <title>Broad Genomic Sampling Reveals a Smut Pathogenic Ancestry of the Fungal Clade Ustilaginomycotina.</title>
        <authorList>
            <person name="Kijpornyongpan T."/>
            <person name="Mondo S.J."/>
            <person name="Barry K."/>
            <person name="Sandor L."/>
            <person name="Lee J."/>
            <person name="Lipzen A."/>
            <person name="Pangilinan J."/>
            <person name="LaButti K."/>
            <person name="Hainaut M."/>
            <person name="Henrissat B."/>
            <person name="Grigoriev I.V."/>
            <person name="Spatafora J.W."/>
            <person name="Aime M.C."/>
        </authorList>
    </citation>
    <scope>NUCLEOTIDE SEQUENCE [LARGE SCALE GENOMIC DNA]</scope>
    <source>
        <strain evidence="17 18">MCA 3645</strain>
    </source>
</reference>
<dbReference type="Pfam" id="PF00817">
    <property type="entry name" value="IMS"/>
    <property type="match status" value="1"/>
</dbReference>
<dbReference type="FunFam" id="3.30.70.270:FF:000014">
    <property type="entry name" value="DNA polymerase kappa subunit"/>
    <property type="match status" value="1"/>
</dbReference>
<evidence type="ECO:0000256" key="4">
    <source>
        <dbReference type="ARBA" id="ARBA00022679"/>
    </source>
</evidence>
<feature type="compositionally biased region" description="Basic and acidic residues" evidence="15">
    <location>
        <begin position="532"/>
        <end position="542"/>
    </location>
</feature>
<dbReference type="GO" id="GO:0008270">
    <property type="term" value="F:zinc ion binding"/>
    <property type="evidence" value="ECO:0007669"/>
    <property type="project" value="UniProtKB-KW"/>
</dbReference>
<dbReference type="Gene3D" id="3.40.1170.60">
    <property type="match status" value="1"/>
</dbReference>
<evidence type="ECO:0000313" key="17">
    <source>
        <dbReference type="EMBL" id="PWZ02093.1"/>
    </source>
</evidence>
<dbReference type="PANTHER" id="PTHR11076:SF33">
    <property type="entry name" value="DNA POLYMERASE KAPPA"/>
    <property type="match status" value="1"/>
</dbReference>
<dbReference type="InterPro" id="IPR036775">
    <property type="entry name" value="DNA_pol_Y-fam_lit_finger_sf"/>
</dbReference>
<keyword evidence="4" id="KW-0808">Transferase</keyword>
<feature type="region of interest" description="Disordered" evidence="15">
    <location>
        <begin position="1"/>
        <end position="57"/>
    </location>
</feature>